<name>A0A0C3AQD0_PILCF</name>
<dbReference type="AlphaFoldDB" id="A0A0C3AQD0"/>
<keyword evidence="2" id="KW-1185">Reference proteome</keyword>
<dbReference type="Proteomes" id="UP000054166">
    <property type="component" value="Unassembled WGS sequence"/>
</dbReference>
<sequence>MRCGVLPSGARIDHATRVFLFSGYIGHVSDVCMAIYPFSQCIRTAHHLFNNLFQLTVRLSNALQTPSRIFHYHMLRSSLLHTVPSEISCAYGTKPVVGNEIHIFGRGPLSIQRSLNTPL</sequence>
<reference evidence="2" key="2">
    <citation type="submission" date="2015-01" db="EMBL/GenBank/DDBJ databases">
        <title>Evolutionary Origins and Diversification of the Mycorrhizal Mutualists.</title>
        <authorList>
            <consortium name="DOE Joint Genome Institute"/>
            <consortium name="Mycorrhizal Genomics Consortium"/>
            <person name="Kohler A."/>
            <person name="Kuo A."/>
            <person name="Nagy L.G."/>
            <person name="Floudas D."/>
            <person name="Copeland A."/>
            <person name="Barry K.W."/>
            <person name="Cichocki N."/>
            <person name="Veneault-Fourrey C."/>
            <person name="LaButti K."/>
            <person name="Lindquist E.A."/>
            <person name="Lipzen A."/>
            <person name="Lundell T."/>
            <person name="Morin E."/>
            <person name="Murat C."/>
            <person name="Riley R."/>
            <person name="Ohm R."/>
            <person name="Sun H."/>
            <person name="Tunlid A."/>
            <person name="Henrissat B."/>
            <person name="Grigoriev I.V."/>
            <person name="Hibbett D.S."/>
            <person name="Martin F."/>
        </authorList>
    </citation>
    <scope>NUCLEOTIDE SEQUENCE [LARGE SCALE GENOMIC DNA]</scope>
    <source>
        <strain evidence="2">F 1598</strain>
    </source>
</reference>
<protein>
    <submittedName>
        <fullName evidence="1">Uncharacterized protein</fullName>
    </submittedName>
</protein>
<organism evidence="1 2">
    <name type="scientific">Piloderma croceum (strain F 1598)</name>
    <dbReference type="NCBI Taxonomy" id="765440"/>
    <lineage>
        <taxon>Eukaryota</taxon>
        <taxon>Fungi</taxon>
        <taxon>Dikarya</taxon>
        <taxon>Basidiomycota</taxon>
        <taxon>Agaricomycotina</taxon>
        <taxon>Agaricomycetes</taxon>
        <taxon>Agaricomycetidae</taxon>
        <taxon>Atheliales</taxon>
        <taxon>Atheliaceae</taxon>
        <taxon>Piloderma</taxon>
    </lineage>
</organism>
<evidence type="ECO:0000313" key="1">
    <source>
        <dbReference type="EMBL" id="KIM76093.1"/>
    </source>
</evidence>
<accession>A0A0C3AQD0</accession>
<reference evidence="1 2" key="1">
    <citation type="submission" date="2014-04" db="EMBL/GenBank/DDBJ databases">
        <authorList>
            <consortium name="DOE Joint Genome Institute"/>
            <person name="Kuo A."/>
            <person name="Tarkka M."/>
            <person name="Buscot F."/>
            <person name="Kohler A."/>
            <person name="Nagy L.G."/>
            <person name="Floudas D."/>
            <person name="Copeland A."/>
            <person name="Barry K.W."/>
            <person name="Cichocki N."/>
            <person name="Veneault-Fourrey C."/>
            <person name="LaButti K."/>
            <person name="Lindquist E.A."/>
            <person name="Lipzen A."/>
            <person name="Lundell T."/>
            <person name="Morin E."/>
            <person name="Murat C."/>
            <person name="Sun H."/>
            <person name="Tunlid A."/>
            <person name="Henrissat B."/>
            <person name="Grigoriev I.V."/>
            <person name="Hibbett D.S."/>
            <person name="Martin F."/>
            <person name="Nordberg H.P."/>
            <person name="Cantor M.N."/>
            <person name="Hua S.X."/>
        </authorList>
    </citation>
    <scope>NUCLEOTIDE SEQUENCE [LARGE SCALE GENOMIC DNA]</scope>
    <source>
        <strain evidence="1 2">F 1598</strain>
    </source>
</reference>
<gene>
    <name evidence="1" type="ORF">PILCRDRAFT_654485</name>
</gene>
<dbReference type="HOGENOM" id="CLU_2062367_0_0_1"/>
<proteinExistence type="predicted"/>
<evidence type="ECO:0000313" key="2">
    <source>
        <dbReference type="Proteomes" id="UP000054166"/>
    </source>
</evidence>
<dbReference type="InParanoid" id="A0A0C3AQD0"/>
<dbReference type="EMBL" id="KN833038">
    <property type="protein sequence ID" value="KIM76093.1"/>
    <property type="molecule type" value="Genomic_DNA"/>
</dbReference>